<organism evidence="18 20">
    <name type="scientific">Faecalibaculum rodentium</name>
    <dbReference type="NCBI Taxonomy" id="1702221"/>
    <lineage>
        <taxon>Bacteria</taxon>
        <taxon>Bacillati</taxon>
        <taxon>Bacillota</taxon>
        <taxon>Erysipelotrichia</taxon>
        <taxon>Erysipelotrichales</taxon>
        <taxon>Erysipelotrichaceae</taxon>
        <taxon>Faecalibaculum</taxon>
    </lineage>
</organism>
<dbReference type="UniPathway" id="UPA00074">
    <property type="reaction ID" value="UER00129"/>
</dbReference>
<evidence type="ECO:0000313" key="21">
    <source>
        <dbReference type="Proteomes" id="UP000186758"/>
    </source>
</evidence>
<evidence type="ECO:0000256" key="12">
    <source>
        <dbReference type="ARBA" id="ARBA00032931"/>
    </source>
</evidence>
<evidence type="ECO:0000313" key="20">
    <source>
        <dbReference type="Proteomes" id="UP000069771"/>
    </source>
</evidence>
<dbReference type="EMBL" id="CP011391">
    <property type="protein sequence ID" value="AMK53169.1"/>
    <property type="molecule type" value="Genomic_DNA"/>
</dbReference>
<dbReference type="GeneID" id="78476959"/>
<dbReference type="HAMAP" id="MF_00741">
    <property type="entry name" value="AIRS"/>
    <property type="match status" value="1"/>
</dbReference>
<comment type="catalytic activity">
    <reaction evidence="14 15">
        <text>2-formamido-N(1)-(5-O-phospho-beta-D-ribosyl)acetamidine + ATP = 5-amino-1-(5-phospho-beta-D-ribosyl)imidazole + ADP + phosphate + H(+)</text>
        <dbReference type="Rhea" id="RHEA:23032"/>
        <dbReference type="ChEBI" id="CHEBI:15378"/>
        <dbReference type="ChEBI" id="CHEBI:30616"/>
        <dbReference type="ChEBI" id="CHEBI:43474"/>
        <dbReference type="ChEBI" id="CHEBI:137981"/>
        <dbReference type="ChEBI" id="CHEBI:147287"/>
        <dbReference type="ChEBI" id="CHEBI:456216"/>
        <dbReference type="EC" id="6.3.3.1"/>
    </reaction>
</comment>
<keyword evidence="10 15" id="KW-0067">ATP-binding</keyword>
<dbReference type="InterPro" id="IPR036676">
    <property type="entry name" value="PurM-like_C_sf"/>
</dbReference>
<dbReference type="Pfam" id="PF00586">
    <property type="entry name" value="AIRS"/>
    <property type="match status" value="1"/>
</dbReference>
<dbReference type="CDD" id="cd02196">
    <property type="entry name" value="PurM"/>
    <property type="match status" value="1"/>
</dbReference>
<evidence type="ECO:0000313" key="18">
    <source>
        <dbReference type="EMBL" id="AMK53169.1"/>
    </source>
</evidence>
<name>A0A140DR92_9FIRM</name>
<dbReference type="GO" id="GO:0046084">
    <property type="term" value="P:adenine biosynthetic process"/>
    <property type="evidence" value="ECO:0007669"/>
    <property type="project" value="TreeGrafter"/>
</dbReference>
<evidence type="ECO:0000256" key="2">
    <source>
        <dbReference type="ARBA" id="ARBA00004686"/>
    </source>
</evidence>
<evidence type="ECO:0000256" key="10">
    <source>
        <dbReference type="ARBA" id="ARBA00022840"/>
    </source>
</evidence>
<protein>
    <recommendedName>
        <fullName evidence="5 15">Phosphoribosylformylglycinamidine cyclo-ligase</fullName>
        <ecNumber evidence="4 15">6.3.3.1</ecNumber>
    </recommendedName>
    <alternativeName>
        <fullName evidence="12 15">AIR synthase</fullName>
    </alternativeName>
    <alternativeName>
        <fullName evidence="13 15">AIRS</fullName>
    </alternativeName>
    <alternativeName>
        <fullName evidence="11 15">Phosphoribosyl-aminoimidazole synthetase</fullName>
    </alternativeName>
</protein>
<keyword evidence="8 15" id="KW-0547">Nucleotide-binding</keyword>
<evidence type="ECO:0000256" key="1">
    <source>
        <dbReference type="ARBA" id="ARBA00004496"/>
    </source>
</evidence>
<dbReference type="Gene3D" id="3.90.650.10">
    <property type="entry name" value="PurM-like C-terminal domain"/>
    <property type="match status" value="1"/>
</dbReference>
<evidence type="ECO:0000259" key="17">
    <source>
        <dbReference type="Pfam" id="PF02769"/>
    </source>
</evidence>
<dbReference type="InterPro" id="IPR004733">
    <property type="entry name" value="PurM_cligase"/>
</dbReference>
<comment type="similarity">
    <text evidence="3 15">Belongs to the AIR synthase family.</text>
</comment>
<evidence type="ECO:0000256" key="14">
    <source>
        <dbReference type="ARBA" id="ARBA00049057"/>
    </source>
</evidence>
<dbReference type="GO" id="GO:0005524">
    <property type="term" value="F:ATP binding"/>
    <property type="evidence" value="ECO:0007669"/>
    <property type="project" value="UniProtKB-KW"/>
</dbReference>
<dbReference type="PANTHER" id="PTHR10520:SF12">
    <property type="entry name" value="TRIFUNCTIONAL PURINE BIOSYNTHETIC PROTEIN ADENOSINE-3"/>
    <property type="match status" value="1"/>
</dbReference>
<evidence type="ECO:0000256" key="7">
    <source>
        <dbReference type="ARBA" id="ARBA00022598"/>
    </source>
</evidence>
<dbReference type="Pfam" id="PF02769">
    <property type="entry name" value="AIRS_C"/>
    <property type="match status" value="1"/>
</dbReference>
<dbReference type="KEGG" id="fro:AALO17_00350"/>
<evidence type="ECO:0000256" key="4">
    <source>
        <dbReference type="ARBA" id="ARBA00013047"/>
    </source>
</evidence>
<reference evidence="19 21" key="2">
    <citation type="submission" date="2016-11" db="EMBL/GenBank/DDBJ databases">
        <title>Description of two novel members of the family Erysipelotrichaceae: Ileibacterium lipovorans gen. nov., sp. nov. and Dubosiella newyorkensis, gen. nov., sp. nov.</title>
        <authorList>
            <person name="Cox L.M."/>
            <person name="Sohn J."/>
            <person name="Tyrrell K.L."/>
            <person name="Citron D.M."/>
            <person name="Lawson P.A."/>
            <person name="Patel N.B."/>
            <person name="Iizumi T."/>
            <person name="Perez-Perez G.I."/>
            <person name="Goldstein E.J."/>
            <person name="Blaser M.J."/>
        </authorList>
    </citation>
    <scope>NUCLEOTIDE SEQUENCE [LARGE SCALE GENOMIC DNA]</scope>
    <source>
        <strain evidence="19 21">NYU-BL-K8</strain>
    </source>
</reference>
<dbReference type="InterPro" id="IPR016188">
    <property type="entry name" value="PurM-like_N"/>
</dbReference>
<evidence type="ECO:0000256" key="9">
    <source>
        <dbReference type="ARBA" id="ARBA00022755"/>
    </source>
</evidence>
<evidence type="ECO:0000256" key="8">
    <source>
        <dbReference type="ARBA" id="ARBA00022741"/>
    </source>
</evidence>
<keyword evidence="9 15" id="KW-0658">Purine biosynthesis</keyword>
<reference evidence="18 20" key="1">
    <citation type="journal article" date="2016" name="Gut Pathog.">
        <title>Whole genome sequencing of "Faecalibaculum rodentium" ALO17, isolated from C57BL/6J laboratory mouse feces.</title>
        <authorList>
            <person name="Lim S."/>
            <person name="Chang D.H."/>
            <person name="Ahn S."/>
            <person name="Kim B.C."/>
        </authorList>
    </citation>
    <scope>NUCLEOTIDE SEQUENCE [LARGE SCALE GENOMIC DNA]</scope>
    <source>
        <strain evidence="18 20">Alo17</strain>
    </source>
</reference>
<evidence type="ECO:0000313" key="19">
    <source>
        <dbReference type="EMBL" id="OLU44158.1"/>
    </source>
</evidence>
<feature type="domain" description="PurM-like N-terminal" evidence="16">
    <location>
        <begin position="56"/>
        <end position="160"/>
    </location>
</feature>
<proteinExistence type="inferred from homology"/>
<sequence>MAEQYEKAGVSLEAGYESVRRIRSHVDRTRIRGAQDSIGAFGGLFDLSCYGMKEPVLVSGTDGVGTKLLIAFAMDKHDTIGIDAVAMCVNDVLVQGARPLFFLDYIAVGKNHPEVIEQIVKGVADGCVDAQCALIGGETAEMPDMYDVHHYDVAGFCVGAADKKDIRTGEHIADGDVLIGLPSTGVHSNGFSLVRKVLFKDAKLDPHQKMEELDGRELGEVLLTPTRIYVRPVLKVLEEIDVHGMSHITGGGFFENIPRMLKDGQGVRIEKDSFPRPEIFDVIAKYGSIDEEEMYNVFNMGIGFIMAVKPEDAARTQQILADMGETSYVIGEVTESGKVEIE</sequence>
<dbReference type="FunFam" id="3.30.1330.10:FF:000001">
    <property type="entry name" value="Phosphoribosylformylglycinamidine cyclo-ligase"/>
    <property type="match status" value="1"/>
</dbReference>
<dbReference type="FunFam" id="3.90.650.10:FF:000011">
    <property type="entry name" value="Phosphoribosylformylglycinamidine cyclo-ligase"/>
    <property type="match status" value="1"/>
</dbReference>
<dbReference type="NCBIfam" id="TIGR00878">
    <property type="entry name" value="purM"/>
    <property type="match status" value="1"/>
</dbReference>
<evidence type="ECO:0000256" key="15">
    <source>
        <dbReference type="HAMAP-Rule" id="MF_00741"/>
    </source>
</evidence>
<feature type="domain" description="PurM-like C-terminal" evidence="17">
    <location>
        <begin position="174"/>
        <end position="341"/>
    </location>
</feature>
<comment type="subcellular location">
    <subcellularLocation>
        <location evidence="1 15">Cytoplasm</location>
    </subcellularLocation>
</comment>
<dbReference type="AlphaFoldDB" id="A0A140DR92"/>
<gene>
    <name evidence="15" type="primary">purM</name>
    <name evidence="18" type="ORF">AALO17_00350</name>
    <name evidence="19" type="ORF">BO223_09360</name>
</gene>
<keyword evidence="20" id="KW-1185">Reference proteome</keyword>
<dbReference type="SUPFAM" id="SSF56042">
    <property type="entry name" value="PurM C-terminal domain-like"/>
    <property type="match status" value="1"/>
</dbReference>
<dbReference type="InterPro" id="IPR036921">
    <property type="entry name" value="PurM-like_N_sf"/>
</dbReference>
<evidence type="ECO:0000256" key="13">
    <source>
        <dbReference type="ARBA" id="ARBA00033093"/>
    </source>
</evidence>
<dbReference type="PANTHER" id="PTHR10520">
    <property type="entry name" value="TRIFUNCTIONAL PURINE BIOSYNTHETIC PROTEIN ADENOSINE-3-RELATED"/>
    <property type="match status" value="1"/>
</dbReference>
<dbReference type="Proteomes" id="UP000186758">
    <property type="component" value="Unassembled WGS sequence"/>
</dbReference>
<dbReference type="GO" id="GO:0004641">
    <property type="term" value="F:phosphoribosylformylglycinamidine cyclo-ligase activity"/>
    <property type="evidence" value="ECO:0007669"/>
    <property type="project" value="UniProtKB-UniRule"/>
</dbReference>
<keyword evidence="7 15" id="KW-0436">Ligase</keyword>
<dbReference type="Proteomes" id="UP000069771">
    <property type="component" value="Chromosome"/>
</dbReference>
<dbReference type="EMBL" id="MPJZ01000078">
    <property type="protein sequence ID" value="OLU44158.1"/>
    <property type="molecule type" value="Genomic_DNA"/>
</dbReference>
<comment type="pathway">
    <text evidence="2 15">Purine metabolism; IMP biosynthesis via de novo pathway; 5-amino-1-(5-phospho-D-ribosyl)imidazole from N(2)-formyl-N(1)-(5-phospho-D-ribosyl)glycinamide: step 2/2.</text>
</comment>
<accession>A0A140DR92</accession>
<dbReference type="RefSeq" id="WP_067553952.1">
    <property type="nucleotide sequence ID" value="NZ_CAJTBG010000010.1"/>
</dbReference>
<evidence type="ECO:0000256" key="5">
    <source>
        <dbReference type="ARBA" id="ARBA00020367"/>
    </source>
</evidence>
<evidence type="ECO:0000259" key="16">
    <source>
        <dbReference type="Pfam" id="PF00586"/>
    </source>
</evidence>
<evidence type="ECO:0000256" key="3">
    <source>
        <dbReference type="ARBA" id="ARBA00010280"/>
    </source>
</evidence>
<keyword evidence="6 15" id="KW-0963">Cytoplasm</keyword>
<dbReference type="OrthoDB" id="9802507at2"/>
<dbReference type="GO" id="GO:0005829">
    <property type="term" value="C:cytosol"/>
    <property type="evidence" value="ECO:0007669"/>
    <property type="project" value="TreeGrafter"/>
</dbReference>
<dbReference type="EC" id="6.3.3.1" evidence="4 15"/>
<dbReference type="STRING" id="1702221.AALO17_00350"/>
<dbReference type="PATRIC" id="fig|1702221.3.peg.34"/>
<evidence type="ECO:0000256" key="11">
    <source>
        <dbReference type="ARBA" id="ARBA00031908"/>
    </source>
</evidence>
<dbReference type="SUPFAM" id="SSF55326">
    <property type="entry name" value="PurM N-terminal domain-like"/>
    <property type="match status" value="1"/>
</dbReference>
<dbReference type="GO" id="GO:0004637">
    <property type="term" value="F:phosphoribosylamine-glycine ligase activity"/>
    <property type="evidence" value="ECO:0007669"/>
    <property type="project" value="TreeGrafter"/>
</dbReference>
<dbReference type="Gene3D" id="3.30.1330.10">
    <property type="entry name" value="PurM-like, N-terminal domain"/>
    <property type="match status" value="1"/>
</dbReference>
<dbReference type="InterPro" id="IPR010918">
    <property type="entry name" value="PurM-like_C_dom"/>
</dbReference>
<dbReference type="GO" id="GO:0006189">
    <property type="term" value="P:'de novo' IMP biosynthetic process"/>
    <property type="evidence" value="ECO:0007669"/>
    <property type="project" value="UniProtKB-UniRule"/>
</dbReference>
<evidence type="ECO:0000256" key="6">
    <source>
        <dbReference type="ARBA" id="ARBA00022490"/>
    </source>
</evidence>